<dbReference type="PANTHER" id="PTHR14042:SF24">
    <property type="entry name" value="PROTEIN DOPEY-1 HOMOLOG"/>
    <property type="match status" value="1"/>
</dbReference>
<dbReference type="EMBL" id="KQ244762">
    <property type="protein sequence ID" value="KNC74102.1"/>
    <property type="molecule type" value="Genomic_DNA"/>
</dbReference>
<dbReference type="Proteomes" id="UP000054560">
    <property type="component" value="Unassembled WGS sequence"/>
</dbReference>
<name>A0A0L0FBH4_9EUKA</name>
<dbReference type="PANTHER" id="PTHR14042">
    <property type="entry name" value="DOPEY-RELATED"/>
    <property type="match status" value="1"/>
</dbReference>
<gene>
    <name evidence="2" type="ORF">SARC_13341</name>
</gene>
<dbReference type="STRING" id="667725.A0A0L0FBH4"/>
<dbReference type="GO" id="GO:0005829">
    <property type="term" value="C:cytosol"/>
    <property type="evidence" value="ECO:0007669"/>
    <property type="project" value="GOC"/>
</dbReference>
<feature type="compositionally biased region" description="Polar residues" evidence="1">
    <location>
        <begin position="1"/>
        <end position="28"/>
    </location>
</feature>
<organism evidence="2 3">
    <name type="scientific">Sphaeroforma arctica JP610</name>
    <dbReference type="NCBI Taxonomy" id="667725"/>
    <lineage>
        <taxon>Eukaryota</taxon>
        <taxon>Ichthyosporea</taxon>
        <taxon>Ichthyophonida</taxon>
        <taxon>Sphaeroforma</taxon>
    </lineage>
</organism>
<keyword evidence="3" id="KW-1185">Reference proteome</keyword>
<reference evidence="2 3" key="1">
    <citation type="submission" date="2011-02" db="EMBL/GenBank/DDBJ databases">
        <title>The Genome Sequence of Sphaeroforma arctica JP610.</title>
        <authorList>
            <consortium name="The Broad Institute Genome Sequencing Platform"/>
            <person name="Russ C."/>
            <person name="Cuomo C."/>
            <person name="Young S.K."/>
            <person name="Zeng Q."/>
            <person name="Gargeya S."/>
            <person name="Alvarado L."/>
            <person name="Berlin A."/>
            <person name="Chapman S.B."/>
            <person name="Chen Z."/>
            <person name="Freedman E."/>
            <person name="Gellesch M."/>
            <person name="Goldberg J."/>
            <person name="Griggs A."/>
            <person name="Gujja S."/>
            <person name="Heilman E."/>
            <person name="Heiman D."/>
            <person name="Howarth C."/>
            <person name="Mehta T."/>
            <person name="Neiman D."/>
            <person name="Pearson M."/>
            <person name="Roberts A."/>
            <person name="Saif S."/>
            <person name="Shea T."/>
            <person name="Shenoy N."/>
            <person name="Sisk P."/>
            <person name="Stolte C."/>
            <person name="Sykes S."/>
            <person name="White J."/>
            <person name="Yandava C."/>
            <person name="Burger G."/>
            <person name="Gray M.W."/>
            <person name="Holland P.W.H."/>
            <person name="King N."/>
            <person name="Lang F.B.F."/>
            <person name="Roger A.J."/>
            <person name="Ruiz-Trillo I."/>
            <person name="Haas B."/>
            <person name="Nusbaum C."/>
            <person name="Birren B."/>
        </authorList>
    </citation>
    <scope>NUCLEOTIDE SEQUENCE [LARGE SCALE GENOMIC DNA]</scope>
    <source>
        <strain evidence="2 3">JP610</strain>
    </source>
</reference>
<accession>A0A0L0FBH4</accession>
<feature type="compositionally biased region" description="Low complexity" evidence="1">
    <location>
        <begin position="108"/>
        <end position="121"/>
    </location>
</feature>
<feature type="compositionally biased region" description="Acidic residues" evidence="1">
    <location>
        <begin position="50"/>
        <end position="59"/>
    </location>
</feature>
<feature type="region of interest" description="Disordered" evidence="1">
    <location>
        <begin position="1"/>
        <end position="228"/>
    </location>
</feature>
<dbReference type="AlphaFoldDB" id="A0A0L0FBH4"/>
<evidence type="ECO:0000313" key="3">
    <source>
        <dbReference type="Proteomes" id="UP000054560"/>
    </source>
</evidence>
<dbReference type="GO" id="GO:0005802">
    <property type="term" value="C:trans-Golgi network"/>
    <property type="evidence" value="ECO:0007669"/>
    <property type="project" value="TreeGrafter"/>
</dbReference>
<dbReference type="InterPro" id="IPR040314">
    <property type="entry name" value="DOP1"/>
</dbReference>
<evidence type="ECO:0000313" key="2">
    <source>
        <dbReference type="EMBL" id="KNC74102.1"/>
    </source>
</evidence>
<proteinExistence type="predicted"/>
<protein>
    <submittedName>
        <fullName evidence="2">Uncharacterized protein</fullName>
    </submittedName>
</protein>
<dbReference type="InterPro" id="IPR016024">
    <property type="entry name" value="ARM-type_fold"/>
</dbReference>
<dbReference type="GO" id="GO:0006895">
    <property type="term" value="P:Golgi to endosome transport"/>
    <property type="evidence" value="ECO:0007669"/>
    <property type="project" value="InterPro"/>
</dbReference>
<feature type="compositionally biased region" description="Low complexity" evidence="1">
    <location>
        <begin position="85"/>
        <end position="99"/>
    </location>
</feature>
<feature type="compositionally biased region" description="Basic and acidic residues" evidence="1">
    <location>
        <begin position="68"/>
        <end position="84"/>
    </location>
</feature>
<sequence>MGSINRASVASTPDTNVTARANPSTAGNHGNDGEEVAKGTKVLERTATGSDEEIEDDSVDITAASTGTKERSDPTGTAEAKEPTDTTATQSDTLTCTDTRLPTPPHSPQHTHTQQPQHPSTEQPRVHTQHSTEPPLHTTQPTHTPALTLTRPTAPEDTSAPIPQNQVQASGHAKPAEGQKGPPLNRANSTPHRSKDEIQVHTPVPGSPNTYKFRSAGGSPDPLHQSKGKELGLDQQNEFDEKALMRLAAERSLEAQKALVAVVEALMDCIQVRPWRAVVCATRAVLSVMSVAGSAVDLKPFQMQTSKKLWDWLDPSNGLKYEQSVELVNAFLALHTHVHTDMCERSICADLSHSHAHVRSRAASRFSSMWSVSEGLANKNGRVGLRRATLCMLDLINDEDLSTQLEARSWLSCALGTMASLLDPLLEILLHPTTHRRSAGQLTGAQRQVTLIYR</sequence>
<dbReference type="GO" id="GO:0005768">
    <property type="term" value="C:endosome"/>
    <property type="evidence" value="ECO:0007669"/>
    <property type="project" value="TreeGrafter"/>
</dbReference>
<dbReference type="GeneID" id="25913845"/>
<evidence type="ECO:0000256" key="1">
    <source>
        <dbReference type="SAM" id="MobiDB-lite"/>
    </source>
</evidence>
<dbReference type="RefSeq" id="XP_014148004.1">
    <property type="nucleotide sequence ID" value="XM_014292529.1"/>
</dbReference>
<feature type="compositionally biased region" description="Low complexity" evidence="1">
    <location>
        <begin position="132"/>
        <end position="155"/>
    </location>
</feature>
<feature type="compositionally biased region" description="Basic and acidic residues" evidence="1">
    <location>
        <begin position="31"/>
        <end position="44"/>
    </location>
</feature>
<dbReference type="SUPFAM" id="SSF48371">
    <property type="entry name" value="ARM repeat"/>
    <property type="match status" value="1"/>
</dbReference>